<comment type="caution">
    <text evidence="2">The sequence shown here is derived from an EMBL/GenBank/DDBJ whole genome shotgun (WGS) entry which is preliminary data.</text>
</comment>
<feature type="region of interest" description="Disordered" evidence="1">
    <location>
        <begin position="1"/>
        <end position="34"/>
    </location>
</feature>
<organism evidence="2 3">
    <name type="scientific">Hymenoscyphus fraxineus</name>
    <dbReference type="NCBI Taxonomy" id="746836"/>
    <lineage>
        <taxon>Eukaryota</taxon>
        <taxon>Fungi</taxon>
        <taxon>Dikarya</taxon>
        <taxon>Ascomycota</taxon>
        <taxon>Pezizomycotina</taxon>
        <taxon>Leotiomycetes</taxon>
        <taxon>Helotiales</taxon>
        <taxon>Helotiaceae</taxon>
        <taxon>Hymenoscyphus</taxon>
    </lineage>
</organism>
<accession>A0A9N9KS91</accession>
<dbReference type="Proteomes" id="UP000696280">
    <property type="component" value="Unassembled WGS sequence"/>
</dbReference>
<keyword evidence="3" id="KW-1185">Reference proteome</keyword>
<protein>
    <submittedName>
        <fullName evidence="2">Uncharacterized protein</fullName>
    </submittedName>
</protein>
<dbReference type="EMBL" id="CAJVRL010000045">
    <property type="protein sequence ID" value="CAG8952053.1"/>
    <property type="molecule type" value="Genomic_DNA"/>
</dbReference>
<evidence type="ECO:0000256" key="1">
    <source>
        <dbReference type="SAM" id="MobiDB-lite"/>
    </source>
</evidence>
<reference evidence="2" key="1">
    <citation type="submission" date="2021-07" db="EMBL/GenBank/DDBJ databases">
        <authorList>
            <person name="Durling M."/>
        </authorList>
    </citation>
    <scope>NUCLEOTIDE SEQUENCE</scope>
</reference>
<evidence type="ECO:0000313" key="3">
    <source>
        <dbReference type="Proteomes" id="UP000696280"/>
    </source>
</evidence>
<name>A0A9N9KS91_9HELO</name>
<feature type="compositionally biased region" description="Acidic residues" evidence="1">
    <location>
        <begin position="14"/>
        <end position="34"/>
    </location>
</feature>
<proteinExistence type="predicted"/>
<gene>
    <name evidence="2" type="ORF">HYFRA_00000789</name>
</gene>
<evidence type="ECO:0000313" key="2">
    <source>
        <dbReference type="EMBL" id="CAG8952053.1"/>
    </source>
</evidence>
<sequence length="60" mass="7042">MRCSQWLEWSVQSGEDDDGDEENERGEGGEVELAEEEKRREEWVKVKVNGRVNVRVQDFS</sequence>
<dbReference type="AlphaFoldDB" id="A0A9N9KS91"/>